<reference evidence="3 4" key="1">
    <citation type="submission" date="2016-08" db="EMBL/GenBank/DDBJ databases">
        <authorList>
            <person name="Seilhamer J.J."/>
        </authorList>
    </citation>
    <scope>NUCLEOTIDE SEQUENCE [LARGE SCALE GENOMIC DNA]</scope>
    <source>
        <strain evidence="3 4">KCTC 42603</strain>
    </source>
</reference>
<evidence type="ECO:0000256" key="1">
    <source>
        <dbReference type="SAM" id="Phobius"/>
    </source>
</evidence>
<evidence type="ECO:0000259" key="2">
    <source>
        <dbReference type="PROSITE" id="PS01124"/>
    </source>
</evidence>
<dbReference type="PROSITE" id="PS01124">
    <property type="entry name" value="HTH_ARAC_FAMILY_2"/>
    <property type="match status" value="1"/>
</dbReference>
<keyword evidence="1" id="KW-0472">Membrane</keyword>
<dbReference type="Proteomes" id="UP000175691">
    <property type="component" value="Unassembled WGS sequence"/>
</dbReference>
<dbReference type="InterPro" id="IPR018060">
    <property type="entry name" value="HTH_AraC"/>
</dbReference>
<dbReference type="GO" id="GO:0003700">
    <property type="term" value="F:DNA-binding transcription factor activity"/>
    <property type="evidence" value="ECO:0007669"/>
    <property type="project" value="InterPro"/>
</dbReference>
<dbReference type="GO" id="GO:0043565">
    <property type="term" value="F:sequence-specific DNA binding"/>
    <property type="evidence" value="ECO:0007669"/>
    <property type="project" value="InterPro"/>
</dbReference>
<feature type="transmembrane region" description="Helical" evidence="1">
    <location>
        <begin position="208"/>
        <end position="229"/>
    </location>
</feature>
<dbReference type="EMBL" id="MDHN01000025">
    <property type="protein sequence ID" value="OFC70711.1"/>
    <property type="molecule type" value="Genomic_DNA"/>
</dbReference>
<dbReference type="Gene3D" id="1.10.10.60">
    <property type="entry name" value="Homeodomain-like"/>
    <property type="match status" value="1"/>
</dbReference>
<feature type="transmembrane region" description="Helical" evidence="1">
    <location>
        <begin position="177"/>
        <end position="202"/>
    </location>
</feature>
<name>A0A1E7ZB74_9ALTE</name>
<feature type="domain" description="HTH araC/xylS-type" evidence="2">
    <location>
        <begin position="262"/>
        <end position="354"/>
    </location>
</feature>
<dbReference type="STRING" id="1656094.BFC18_11890"/>
<feature type="transmembrane region" description="Helical" evidence="1">
    <location>
        <begin position="52"/>
        <end position="72"/>
    </location>
</feature>
<dbReference type="RefSeq" id="WP_070125537.1">
    <property type="nucleotide sequence ID" value="NZ_MDHN01000025.1"/>
</dbReference>
<evidence type="ECO:0000313" key="3">
    <source>
        <dbReference type="EMBL" id="OFC70711.1"/>
    </source>
</evidence>
<feature type="transmembrane region" description="Helical" evidence="1">
    <location>
        <begin position="93"/>
        <end position="112"/>
    </location>
</feature>
<keyword evidence="1" id="KW-0812">Transmembrane</keyword>
<dbReference type="AlphaFoldDB" id="A0A1E7ZB74"/>
<proteinExistence type="predicted"/>
<organism evidence="3 4">
    <name type="scientific">Alteromonas confluentis</name>
    <dbReference type="NCBI Taxonomy" id="1656094"/>
    <lineage>
        <taxon>Bacteria</taxon>
        <taxon>Pseudomonadati</taxon>
        <taxon>Pseudomonadota</taxon>
        <taxon>Gammaproteobacteria</taxon>
        <taxon>Alteromonadales</taxon>
        <taxon>Alteromonadaceae</taxon>
        <taxon>Alteromonas/Salinimonas group</taxon>
        <taxon>Alteromonas</taxon>
    </lineage>
</organism>
<dbReference type="OrthoDB" id="6328410at2"/>
<comment type="caution">
    <text evidence="3">The sequence shown here is derived from an EMBL/GenBank/DDBJ whole genome shotgun (WGS) entry which is preliminary data.</text>
</comment>
<feature type="transmembrane region" description="Helical" evidence="1">
    <location>
        <begin position="132"/>
        <end position="156"/>
    </location>
</feature>
<feature type="transmembrane region" description="Helical" evidence="1">
    <location>
        <begin position="29"/>
        <end position="46"/>
    </location>
</feature>
<feature type="transmembrane region" description="Helical" evidence="1">
    <location>
        <begin position="6"/>
        <end position="22"/>
    </location>
</feature>
<keyword evidence="1" id="KW-1133">Transmembrane helix</keyword>
<evidence type="ECO:0000313" key="4">
    <source>
        <dbReference type="Proteomes" id="UP000175691"/>
    </source>
</evidence>
<accession>A0A1E7ZB74</accession>
<keyword evidence="4" id="KW-1185">Reference proteome</keyword>
<gene>
    <name evidence="3" type="ORF">BFC18_11890</name>
</gene>
<sequence>MLHRYTLLVLFLLYAVLLFQFFREKQRVAGANWVAAAMAVWPLILVDEIIRAFGLPLAAASSLLVFVPLLCLTLLYRSVKLLVIDNPRPSKPLLWVPVGITVLAQIPLWFVSTSEKATWLQASPVGHPLENWALYLAYMVTGFGMLVMGIVITEMIQNYHRYLSCQVVDVREYKVRWLGGAMGISVGLGFCCVLLVTAGAFGFFNITFWQSLFNLLFAIAMLQTFIAVIRPQHTSPSPLDYHRLAELKAQQCVMREALVKAEQAMSSVEAYKKPGLQLKAFAQQCNADPTTMVIALRLLEKRDFRSFVYQYRLAYAKSELLSQDSQLAATAKRLGIHSEQFLSGAMMNHIRKQG</sequence>
<protein>
    <recommendedName>
        <fullName evidence="2">HTH araC/xylS-type domain-containing protein</fullName>
    </recommendedName>
</protein>